<sequence>MSTETRLRHCLLKQTLSIKNRNRKLFLLKVLLGPIQILLQLLMQRHQLLQQPSQKVLPLLHLNVYRLASRVRFREESRISTPMCIYHFIGNCFSSENTSPVALGTSIHMHEGITGHCFVRLVVL</sequence>
<dbReference type="EMBL" id="BAABME010001969">
    <property type="protein sequence ID" value="GAA0152362.1"/>
    <property type="molecule type" value="Genomic_DNA"/>
</dbReference>
<keyword evidence="1" id="KW-1133">Transmembrane helix</keyword>
<comment type="caution">
    <text evidence="2">The sequence shown here is derived from an EMBL/GenBank/DDBJ whole genome shotgun (WGS) entry which is preliminary data.</text>
</comment>
<proteinExistence type="predicted"/>
<keyword evidence="1" id="KW-0812">Transmembrane</keyword>
<evidence type="ECO:0000256" key="1">
    <source>
        <dbReference type="SAM" id="Phobius"/>
    </source>
</evidence>
<dbReference type="Proteomes" id="UP001454036">
    <property type="component" value="Unassembled WGS sequence"/>
</dbReference>
<feature type="transmembrane region" description="Helical" evidence="1">
    <location>
        <begin position="25"/>
        <end position="43"/>
    </location>
</feature>
<keyword evidence="1" id="KW-0472">Membrane</keyword>
<reference evidence="2 3" key="1">
    <citation type="submission" date="2024-01" db="EMBL/GenBank/DDBJ databases">
        <title>The complete chloroplast genome sequence of Lithospermum erythrorhizon: insights into the phylogenetic relationship among Boraginaceae species and the maternal lineages of purple gromwells.</title>
        <authorList>
            <person name="Okada T."/>
            <person name="Watanabe K."/>
        </authorList>
    </citation>
    <scope>NUCLEOTIDE SEQUENCE [LARGE SCALE GENOMIC DNA]</scope>
</reference>
<name>A0AAV3PKS2_LITER</name>
<keyword evidence="3" id="KW-1185">Reference proteome</keyword>
<dbReference type="AlphaFoldDB" id="A0AAV3PKS2"/>
<evidence type="ECO:0000313" key="3">
    <source>
        <dbReference type="Proteomes" id="UP001454036"/>
    </source>
</evidence>
<protein>
    <submittedName>
        <fullName evidence="2">Uncharacterized protein</fullName>
    </submittedName>
</protein>
<organism evidence="2 3">
    <name type="scientific">Lithospermum erythrorhizon</name>
    <name type="common">Purple gromwell</name>
    <name type="synonym">Lithospermum officinale var. erythrorhizon</name>
    <dbReference type="NCBI Taxonomy" id="34254"/>
    <lineage>
        <taxon>Eukaryota</taxon>
        <taxon>Viridiplantae</taxon>
        <taxon>Streptophyta</taxon>
        <taxon>Embryophyta</taxon>
        <taxon>Tracheophyta</taxon>
        <taxon>Spermatophyta</taxon>
        <taxon>Magnoliopsida</taxon>
        <taxon>eudicotyledons</taxon>
        <taxon>Gunneridae</taxon>
        <taxon>Pentapetalae</taxon>
        <taxon>asterids</taxon>
        <taxon>lamiids</taxon>
        <taxon>Boraginales</taxon>
        <taxon>Boraginaceae</taxon>
        <taxon>Boraginoideae</taxon>
        <taxon>Lithospermeae</taxon>
        <taxon>Lithospermum</taxon>
    </lineage>
</organism>
<accession>A0AAV3PKS2</accession>
<evidence type="ECO:0000313" key="2">
    <source>
        <dbReference type="EMBL" id="GAA0152362.1"/>
    </source>
</evidence>
<gene>
    <name evidence="2" type="ORF">LIER_10864</name>
</gene>